<name>A0ABD6D6B6_9EURY</name>
<dbReference type="InterPro" id="IPR039421">
    <property type="entry name" value="Type_1_exporter"/>
</dbReference>
<feature type="transmembrane region" description="Helical" evidence="9">
    <location>
        <begin position="168"/>
        <end position="193"/>
    </location>
</feature>
<evidence type="ECO:0000256" key="4">
    <source>
        <dbReference type="ARBA" id="ARBA00022692"/>
    </source>
</evidence>
<feature type="domain" description="ABC transmembrane type-1" evidence="11">
    <location>
        <begin position="28"/>
        <end position="325"/>
    </location>
</feature>
<comment type="caution">
    <text evidence="12">The sequence shown here is derived from an EMBL/GenBank/DDBJ whole genome shotgun (WGS) entry which is preliminary data.</text>
</comment>
<keyword evidence="13" id="KW-1185">Reference proteome</keyword>
<evidence type="ECO:0000256" key="1">
    <source>
        <dbReference type="ARBA" id="ARBA00004651"/>
    </source>
</evidence>
<evidence type="ECO:0000256" key="6">
    <source>
        <dbReference type="ARBA" id="ARBA00022840"/>
    </source>
</evidence>
<dbReference type="PANTHER" id="PTHR24221:SF654">
    <property type="entry name" value="ATP-BINDING CASSETTE SUB-FAMILY B MEMBER 6"/>
    <property type="match status" value="1"/>
</dbReference>
<keyword evidence="4 9" id="KW-0812">Transmembrane</keyword>
<reference evidence="12 13" key="1">
    <citation type="journal article" date="2019" name="Int. J. Syst. Evol. Microbiol.">
        <title>The Global Catalogue of Microorganisms (GCM) 10K type strain sequencing project: providing services to taxonomists for standard genome sequencing and annotation.</title>
        <authorList>
            <consortium name="The Broad Institute Genomics Platform"/>
            <consortium name="The Broad Institute Genome Sequencing Center for Infectious Disease"/>
            <person name="Wu L."/>
            <person name="Ma J."/>
        </authorList>
    </citation>
    <scope>NUCLEOTIDE SEQUENCE [LARGE SCALE GENOMIC DNA]</scope>
    <source>
        <strain evidence="12 13">CGMCC 1.10593</strain>
    </source>
</reference>
<keyword evidence="2" id="KW-0813">Transport</keyword>
<organism evidence="12 13">
    <name type="scientific">Halohasta litorea</name>
    <dbReference type="NCBI Taxonomy" id="869891"/>
    <lineage>
        <taxon>Archaea</taxon>
        <taxon>Methanobacteriati</taxon>
        <taxon>Methanobacteriota</taxon>
        <taxon>Stenosarchaea group</taxon>
        <taxon>Halobacteria</taxon>
        <taxon>Halobacteriales</taxon>
        <taxon>Haloferacaceae</taxon>
        <taxon>Halohasta</taxon>
    </lineage>
</organism>
<feature type="transmembrane region" description="Helical" evidence="9">
    <location>
        <begin position="25"/>
        <end position="51"/>
    </location>
</feature>
<evidence type="ECO:0000259" key="11">
    <source>
        <dbReference type="PROSITE" id="PS50929"/>
    </source>
</evidence>
<protein>
    <submittedName>
        <fullName evidence="12">ABC transporter ATP-binding protein</fullName>
    </submittedName>
</protein>
<keyword evidence="7 9" id="KW-1133">Transmembrane helix</keyword>
<gene>
    <name evidence="12" type="ORF">ACFSBW_06405</name>
</gene>
<dbReference type="PROSITE" id="PS50929">
    <property type="entry name" value="ABC_TM1F"/>
    <property type="match status" value="1"/>
</dbReference>
<evidence type="ECO:0000256" key="2">
    <source>
        <dbReference type="ARBA" id="ARBA00022448"/>
    </source>
</evidence>
<dbReference type="SUPFAM" id="SSF90123">
    <property type="entry name" value="ABC transporter transmembrane region"/>
    <property type="match status" value="1"/>
</dbReference>
<evidence type="ECO:0000256" key="8">
    <source>
        <dbReference type="ARBA" id="ARBA00023136"/>
    </source>
</evidence>
<evidence type="ECO:0000256" key="7">
    <source>
        <dbReference type="ARBA" id="ARBA00022989"/>
    </source>
</evidence>
<dbReference type="InterPro" id="IPR017871">
    <property type="entry name" value="ABC_transporter-like_CS"/>
</dbReference>
<comment type="subcellular location">
    <subcellularLocation>
        <location evidence="1">Cell membrane</location>
        <topology evidence="1">Multi-pass membrane protein</topology>
    </subcellularLocation>
</comment>
<dbReference type="AlphaFoldDB" id="A0ABD6D6B6"/>
<dbReference type="EMBL" id="JBHUDM010000002">
    <property type="protein sequence ID" value="MFD1641503.1"/>
    <property type="molecule type" value="Genomic_DNA"/>
</dbReference>
<dbReference type="PROSITE" id="PS50893">
    <property type="entry name" value="ABC_TRANSPORTER_2"/>
    <property type="match status" value="1"/>
</dbReference>
<dbReference type="InterPro" id="IPR036640">
    <property type="entry name" value="ABC1_TM_sf"/>
</dbReference>
<accession>A0ABD6D6B6</accession>
<dbReference type="PROSITE" id="PS00211">
    <property type="entry name" value="ABC_TRANSPORTER_1"/>
    <property type="match status" value="1"/>
</dbReference>
<feature type="transmembrane region" description="Helical" evidence="9">
    <location>
        <begin position="275"/>
        <end position="304"/>
    </location>
</feature>
<keyword evidence="3" id="KW-1003">Cell membrane</keyword>
<dbReference type="PANTHER" id="PTHR24221">
    <property type="entry name" value="ATP-BINDING CASSETTE SUB-FAMILY B"/>
    <property type="match status" value="1"/>
</dbReference>
<keyword evidence="8 9" id="KW-0472">Membrane</keyword>
<dbReference type="GO" id="GO:0055085">
    <property type="term" value="P:transmembrane transport"/>
    <property type="evidence" value="ECO:0007669"/>
    <property type="project" value="UniProtKB-ARBA"/>
</dbReference>
<dbReference type="RefSeq" id="WP_256396893.1">
    <property type="nucleotide sequence ID" value="NZ_JANHDJ010000005.1"/>
</dbReference>
<dbReference type="Gene3D" id="3.40.50.300">
    <property type="entry name" value="P-loop containing nucleotide triphosphate hydrolases"/>
    <property type="match status" value="1"/>
</dbReference>
<dbReference type="Proteomes" id="UP001597052">
    <property type="component" value="Unassembled WGS sequence"/>
</dbReference>
<evidence type="ECO:0000259" key="10">
    <source>
        <dbReference type="PROSITE" id="PS50893"/>
    </source>
</evidence>
<dbReference type="InterPro" id="IPR027417">
    <property type="entry name" value="P-loop_NTPase"/>
</dbReference>
<evidence type="ECO:0000256" key="3">
    <source>
        <dbReference type="ARBA" id="ARBA00022475"/>
    </source>
</evidence>
<evidence type="ECO:0000313" key="13">
    <source>
        <dbReference type="Proteomes" id="UP001597052"/>
    </source>
</evidence>
<keyword evidence="5" id="KW-0547">Nucleotide-binding</keyword>
<dbReference type="SUPFAM" id="SSF52540">
    <property type="entry name" value="P-loop containing nucleoside triphosphate hydrolases"/>
    <property type="match status" value="1"/>
</dbReference>
<dbReference type="GO" id="GO:0005886">
    <property type="term" value="C:plasma membrane"/>
    <property type="evidence" value="ECO:0007669"/>
    <property type="project" value="UniProtKB-SubCell"/>
</dbReference>
<feature type="domain" description="ABC transporter" evidence="10">
    <location>
        <begin position="360"/>
        <end position="594"/>
    </location>
</feature>
<evidence type="ECO:0000256" key="5">
    <source>
        <dbReference type="ARBA" id="ARBA00022741"/>
    </source>
</evidence>
<evidence type="ECO:0000256" key="9">
    <source>
        <dbReference type="SAM" id="Phobius"/>
    </source>
</evidence>
<dbReference type="InterPro" id="IPR003593">
    <property type="entry name" value="AAA+_ATPase"/>
</dbReference>
<keyword evidence="6 12" id="KW-0067">ATP-binding</keyword>
<dbReference type="Pfam" id="PF00005">
    <property type="entry name" value="ABC_tran"/>
    <property type="match status" value="1"/>
</dbReference>
<dbReference type="Gene3D" id="1.20.1560.10">
    <property type="entry name" value="ABC transporter type 1, transmembrane domain"/>
    <property type="match status" value="1"/>
</dbReference>
<evidence type="ECO:0000313" key="12">
    <source>
        <dbReference type="EMBL" id="MFD1641503.1"/>
    </source>
</evidence>
<dbReference type="InterPro" id="IPR003439">
    <property type="entry name" value="ABC_transporter-like_ATP-bd"/>
</dbReference>
<sequence>MSESDISLREKFHALRIIASYDPKLVSLIVVFGFVTAIFEGIGISLILPVIEVAQNGPPSGDPSGILGAFITMYDLFGVPFTLEYIVAGLTAVITVRYGTSFVVAYLRESLRTQYIRELQRSAYDAALDARIGFFDTRGSDEILNAIITQTFYAGRSIKRIVQMFQQVLLSAMYLGIAFYIAPTLTVLAAVLLGGMTYLVRNVIEPGYDIGDRVAEANERIQETVQAGTQGIRAVKLFGLRERFFDSFEDAVNNFTHASIKLRRNDALITNVYNWLSAVTVFVLVYVAITVISLSLSNLALFFFAMFRLAPRVSTLNQRLYQIEGDLPHVIRTQRFIDELSAEREEVGGDRPVPSPIKDIEYQDITFTYDGNETVLDDFSVTIDEDEFVAFVGTSGSGKSTLVSILLGMYPVDDGRIEVGGVPLDELDIGEWRSNVAVVRQNPYIFDDTLEFNITFDRDDVSQAELEEVCRIAKIDEFFDEMPDGFDSVLGDDGVQLSGGQKQRVALARALLKDADVLVLDEATSNLDTNLEREVQREIEAMEQEYTVIAIAHRLSTVENADCIYTIEDGRIEESGHHGELLDQDGQYASLYQTQVGR</sequence>
<dbReference type="SMART" id="SM00382">
    <property type="entry name" value="AAA"/>
    <property type="match status" value="1"/>
</dbReference>
<dbReference type="InterPro" id="IPR011527">
    <property type="entry name" value="ABC1_TM_dom"/>
</dbReference>
<dbReference type="GO" id="GO:0005524">
    <property type="term" value="F:ATP binding"/>
    <property type="evidence" value="ECO:0007669"/>
    <property type="project" value="UniProtKB-KW"/>
</dbReference>
<dbReference type="Pfam" id="PF00664">
    <property type="entry name" value="ABC_membrane"/>
    <property type="match status" value="1"/>
</dbReference>
<proteinExistence type="predicted"/>
<feature type="transmembrane region" description="Helical" evidence="9">
    <location>
        <begin position="85"/>
        <end position="107"/>
    </location>
</feature>
<dbReference type="FunFam" id="3.40.50.300:FF:000221">
    <property type="entry name" value="Multidrug ABC transporter ATP-binding protein"/>
    <property type="match status" value="1"/>
</dbReference>